<dbReference type="Gene3D" id="1.10.287.1260">
    <property type="match status" value="1"/>
</dbReference>
<protein>
    <submittedName>
        <fullName evidence="12">Mechanosensitive ion channel family protein</fullName>
    </submittedName>
</protein>
<comment type="similarity">
    <text evidence="2">Belongs to the MscS (TC 1.A.23) family.</text>
</comment>
<dbReference type="SUPFAM" id="SSF82689">
    <property type="entry name" value="Mechanosensitive channel protein MscS (YggB), C-terminal domain"/>
    <property type="match status" value="1"/>
</dbReference>
<keyword evidence="5 8" id="KW-1133">Transmembrane helix</keyword>
<dbReference type="SUPFAM" id="SSF50182">
    <property type="entry name" value="Sm-like ribonucleoproteins"/>
    <property type="match status" value="1"/>
</dbReference>
<keyword evidence="3" id="KW-1003">Cell membrane</keyword>
<feature type="transmembrane region" description="Helical" evidence="8">
    <location>
        <begin position="219"/>
        <end position="239"/>
    </location>
</feature>
<feature type="transmembrane region" description="Helical" evidence="8">
    <location>
        <begin position="616"/>
        <end position="643"/>
    </location>
</feature>
<comment type="subcellular location">
    <subcellularLocation>
        <location evidence="1">Cell membrane</location>
        <topology evidence="1">Multi-pass membrane protein</topology>
    </subcellularLocation>
</comment>
<feature type="transmembrane region" description="Helical" evidence="8">
    <location>
        <begin position="585"/>
        <end position="604"/>
    </location>
</feature>
<comment type="caution">
    <text evidence="12">The sequence shown here is derived from an EMBL/GenBank/DDBJ whole genome shotgun (WGS) entry which is preliminary data.</text>
</comment>
<feature type="region of interest" description="Disordered" evidence="7">
    <location>
        <begin position="26"/>
        <end position="46"/>
    </location>
</feature>
<dbReference type="Proteomes" id="UP001430193">
    <property type="component" value="Unassembled WGS sequence"/>
</dbReference>
<feature type="transmembrane region" description="Helical" evidence="8">
    <location>
        <begin position="436"/>
        <end position="458"/>
    </location>
</feature>
<keyword evidence="9" id="KW-0732">Signal</keyword>
<dbReference type="InterPro" id="IPR006685">
    <property type="entry name" value="MscS_channel_2nd"/>
</dbReference>
<dbReference type="PANTHER" id="PTHR30347">
    <property type="entry name" value="POTASSIUM CHANNEL RELATED"/>
    <property type="match status" value="1"/>
</dbReference>
<evidence type="ECO:0000256" key="2">
    <source>
        <dbReference type="ARBA" id="ARBA00008017"/>
    </source>
</evidence>
<evidence type="ECO:0000256" key="1">
    <source>
        <dbReference type="ARBA" id="ARBA00004651"/>
    </source>
</evidence>
<reference evidence="12" key="1">
    <citation type="submission" date="2020-10" db="EMBL/GenBank/DDBJ databases">
        <title>Phylogeny of dyella-like bacteria.</title>
        <authorList>
            <person name="Fu J."/>
        </authorList>
    </citation>
    <scope>NUCLEOTIDE SEQUENCE</scope>
    <source>
        <strain evidence="12">DHON07</strain>
    </source>
</reference>
<evidence type="ECO:0000313" key="13">
    <source>
        <dbReference type="Proteomes" id="UP001430193"/>
    </source>
</evidence>
<dbReference type="PANTHER" id="PTHR30347:SF9">
    <property type="entry name" value="MINICONDUCTANCE MECHANOSENSITIVE CHANNEL MSCM"/>
    <property type="match status" value="1"/>
</dbReference>
<feature type="domain" description="DUF3772" evidence="11">
    <location>
        <begin position="142"/>
        <end position="199"/>
    </location>
</feature>
<evidence type="ECO:0000256" key="9">
    <source>
        <dbReference type="SAM" id="SignalP"/>
    </source>
</evidence>
<feature type="transmembrane region" description="Helical" evidence="8">
    <location>
        <begin position="296"/>
        <end position="318"/>
    </location>
</feature>
<evidence type="ECO:0000256" key="6">
    <source>
        <dbReference type="ARBA" id="ARBA00023136"/>
    </source>
</evidence>
<feature type="chain" id="PRO_5046345942" evidence="9">
    <location>
        <begin position="28"/>
        <end position="811"/>
    </location>
</feature>
<feature type="transmembrane region" description="Helical" evidence="8">
    <location>
        <begin position="497"/>
        <end position="518"/>
    </location>
</feature>
<dbReference type="InterPro" id="IPR022249">
    <property type="entry name" value="DUF3772"/>
</dbReference>
<evidence type="ECO:0000256" key="5">
    <source>
        <dbReference type="ARBA" id="ARBA00022989"/>
    </source>
</evidence>
<dbReference type="InterPro" id="IPR023408">
    <property type="entry name" value="MscS_beta-dom_sf"/>
</dbReference>
<feature type="transmembrane region" description="Helical" evidence="8">
    <location>
        <begin position="410"/>
        <end position="430"/>
    </location>
</feature>
<evidence type="ECO:0000256" key="3">
    <source>
        <dbReference type="ARBA" id="ARBA00022475"/>
    </source>
</evidence>
<evidence type="ECO:0000259" key="11">
    <source>
        <dbReference type="Pfam" id="PF12607"/>
    </source>
</evidence>
<feature type="domain" description="Mechanosensitive ion channel MscS" evidence="10">
    <location>
        <begin position="632"/>
        <end position="698"/>
    </location>
</feature>
<dbReference type="EMBL" id="JADIKF010000040">
    <property type="protein sequence ID" value="MBM7131408.1"/>
    <property type="molecule type" value="Genomic_DNA"/>
</dbReference>
<dbReference type="InterPro" id="IPR010920">
    <property type="entry name" value="LSM_dom_sf"/>
</dbReference>
<keyword evidence="6 8" id="KW-0472">Membrane</keyword>
<evidence type="ECO:0000256" key="4">
    <source>
        <dbReference type="ARBA" id="ARBA00022692"/>
    </source>
</evidence>
<gene>
    <name evidence="12" type="ORF">ISS99_17940</name>
</gene>
<organism evidence="12 13">
    <name type="scientific">Dyella mobilis</name>
    <dbReference type="NCBI Taxonomy" id="1849582"/>
    <lineage>
        <taxon>Bacteria</taxon>
        <taxon>Pseudomonadati</taxon>
        <taxon>Pseudomonadota</taxon>
        <taxon>Gammaproteobacteria</taxon>
        <taxon>Lysobacterales</taxon>
        <taxon>Rhodanobacteraceae</taxon>
        <taxon>Dyella</taxon>
    </lineage>
</organism>
<feature type="signal peptide" evidence="9">
    <location>
        <begin position="1"/>
        <end position="27"/>
    </location>
</feature>
<keyword evidence="4 8" id="KW-0812">Transmembrane</keyword>
<evidence type="ECO:0000256" key="8">
    <source>
        <dbReference type="SAM" id="Phobius"/>
    </source>
</evidence>
<accession>A0ABS2KLY4</accession>
<dbReference type="Pfam" id="PF00924">
    <property type="entry name" value="MS_channel_2nd"/>
    <property type="match status" value="1"/>
</dbReference>
<feature type="transmembrane region" description="Helical" evidence="8">
    <location>
        <begin position="338"/>
        <end position="356"/>
    </location>
</feature>
<sequence>MRTFPRPFLALSLTLTLLGLGVLPARAQSPSSSTATPASASSTQDPAQALVALSKQLDSIKTTLNTKASDGTPLNDLRTQAGTLQQQASQWVETLTPQLDSVQSRLTVLGPPPTAGAPPETAAVSQQRRQLTRDQGKLDGEIKQAQLLNQDAAKLTTEIAETRSEQFQMQLATRTASPLSIKFWSDLAHAFPDDSTRLKRIRGLLADGFADAWQAENRMPFVLCMLGAALLIVPGRKLIERLIFALVLRYMPEGHFRRSALAVMFTLSVTLSIGVAVWLIYQGLNWNGTLDEDIDALMLALIRAAFFAAFVAGLGRALISFHHPSWRLPNLMDATAKVLRWFPWLLGGAFLLLITLEHLNAIAGSSLPAAVCTRAALALLISGLIGAALLRVKRIKRSQDHEHRQTKHALWVGALAGLATAGVIVAWIAVFAGYVAFAFFISWQMLWIGMIVTSLYMLTHLQHDLFETLLSPKGRSGQRLQTAFNISPGTLEQSSTVLSAVCRVLLLLVAVGTLLMPFGGGPNDLFSHIGNVFVGLKVGELTIKPGAIFNALLVFIAGLLVVRVIKRWLSEELLPKTKFDVGMQMSIVTLLNYVAVVIVFALALKTADVSLQSLTWIASALSVGIGFGLQAIVSNFISGLILLAEQPVKVGDWVSMSGVEGDVKRINVRATEIQLWDRSTMIVPNSQFITQNLRNVTHGNALGRVKVSLPMPLGTDAAKMREIMLGALNDNESTLETPAPYVRLDDVTGSAMTFSGVAYVRSPRDASAVKSDLLFDLLARLEKAQLPLSTPQSMIVRNLGPLGEDSPAAPG</sequence>
<keyword evidence="13" id="KW-1185">Reference proteome</keyword>
<feature type="transmembrane region" description="Helical" evidence="8">
    <location>
        <begin position="368"/>
        <end position="390"/>
    </location>
</feature>
<evidence type="ECO:0000313" key="12">
    <source>
        <dbReference type="EMBL" id="MBM7131408.1"/>
    </source>
</evidence>
<name>A0ABS2KLY4_9GAMM</name>
<feature type="region of interest" description="Disordered" evidence="7">
    <location>
        <begin position="107"/>
        <end position="126"/>
    </location>
</feature>
<feature type="transmembrane region" description="Helical" evidence="8">
    <location>
        <begin position="260"/>
        <end position="281"/>
    </location>
</feature>
<evidence type="ECO:0000256" key="7">
    <source>
        <dbReference type="SAM" id="MobiDB-lite"/>
    </source>
</evidence>
<dbReference type="RefSeq" id="WP_204632979.1">
    <property type="nucleotide sequence ID" value="NZ_BSOC01000001.1"/>
</dbReference>
<dbReference type="SUPFAM" id="SSF82861">
    <property type="entry name" value="Mechanosensitive channel protein MscS (YggB), transmembrane region"/>
    <property type="match status" value="1"/>
</dbReference>
<dbReference type="Gene3D" id="3.30.70.100">
    <property type="match status" value="1"/>
</dbReference>
<dbReference type="Pfam" id="PF12607">
    <property type="entry name" value="DUF3772"/>
    <property type="match status" value="1"/>
</dbReference>
<dbReference type="InterPro" id="IPR011014">
    <property type="entry name" value="MscS_channel_TM-2"/>
</dbReference>
<evidence type="ECO:0000259" key="10">
    <source>
        <dbReference type="Pfam" id="PF00924"/>
    </source>
</evidence>
<dbReference type="InterPro" id="IPR052702">
    <property type="entry name" value="MscS-like_channel"/>
</dbReference>
<dbReference type="InterPro" id="IPR011066">
    <property type="entry name" value="MscS_channel_C_sf"/>
</dbReference>
<feature type="transmembrane region" description="Helical" evidence="8">
    <location>
        <begin position="547"/>
        <end position="565"/>
    </location>
</feature>
<dbReference type="Gene3D" id="2.30.30.60">
    <property type="match status" value="1"/>
</dbReference>
<proteinExistence type="inferred from homology"/>